<name>A0ACC2GLA3_DALPE</name>
<protein>
    <submittedName>
        <fullName evidence="1">Uncharacterized protein</fullName>
    </submittedName>
</protein>
<comment type="caution">
    <text evidence="1">The sequence shown here is derived from an EMBL/GenBank/DDBJ whole genome shotgun (WGS) entry which is preliminary data.</text>
</comment>
<gene>
    <name evidence="1" type="ORF">DPEC_G00135920</name>
</gene>
<dbReference type="Proteomes" id="UP001157502">
    <property type="component" value="Chromosome 11"/>
</dbReference>
<evidence type="ECO:0000313" key="2">
    <source>
        <dbReference type="Proteomes" id="UP001157502"/>
    </source>
</evidence>
<evidence type="ECO:0000313" key="1">
    <source>
        <dbReference type="EMBL" id="KAJ8004459.1"/>
    </source>
</evidence>
<proteinExistence type="predicted"/>
<sequence>MQWENKPGLLLSFHTEIKQDLLQDPDCDISGAQCSLVDSEIKSLKMEDCSQTQGLNVTVKDEEEEKYVDYIKKEENGVIIKEEGNNGITKEEKNVDIIKYEKGDLINHDKILKVESFGENQQKDYDDMKSQHCPHGEKPSVCLSVLKRRTDECTGEKPYSCGDCGKHFSALGGLKVHQRIHTGVKPFSCSDCGKSFSQLGSLKTHQNIHTGVRPYSCSDCGKTFAQLSSYIIHQRIHTGEKPYSCPDCGRCFISASKLNVHQSVHADVNPFVCSRCGKGFVRSASLTRHLRLHTVRNFTHS</sequence>
<organism evidence="1 2">
    <name type="scientific">Dallia pectoralis</name>
    <name type="common">Alaska blackfish</name>
    <dbReference type="NCBI Taxonomy" id="75939"/>
    <lineage>
        <taxon>Eukaryota</taxon>
        <taxon>Metazoa</taxon>
        <taxon>Chordata</taxon>
        <taxon>Craniata</taxon>
        <taxon>Vertebrata</taxon>
        <taxon>Euteleostomi</taxon>
        <taxon>Actinopterygii</taxon>
        <taxon>Neopterygii</taxon>
        <taxon>Teleostei</taxon>
        <taxon>Protacanthopterygii</taxon>
        <taxon>Esociformes</taxon>
        <taxon>Umbridae</taxon>
        <taxon>Dallia</taxon>
    </lineage>
</organism>
<reference evidence="1" key="1">
    <citation type="submission" date="2021-05" db="EMBL/GenBank/DDBJ databases">
        <authorList>
            <person name="Pan Q."/>
            <person name="Jouanno E."/>
            <person name="Zahm M."/>
            <person name="Klopp C."/>
            <person name="Cabau C."/>
            <person name="Louis A."/>
            <person name="Berthelot C."/>
            <person name="Parey E."/>
            <person name="Roest Crollius H."/>
            <person name="Montfort J."/>
            <person name="Robinson-Rechavi M."/>
            <person name="Bouchez O."/>
            <person name="Lampietro C."/>
            <person name="Lopez Roques C."/>
            <person name="Donnadieu C."/>
            <person name="Postlethwait J."/>
            <person name="Bobe J."/>
            <person name="Dillon D."/>
            <person name="Chandos A."/>
            <person name="von Hippel F."/>
            <person name="Guiguen Y."/>
        </authorList>
    </citation>
    <scope>NUCLEOTIDE SEQUENCE</scope>
    <source>
        <strain evidence="1">YG-Jan2019</strain>
    </source>
</reference>
<keyword evidence="2" id="KW-1185">Reference proteome</keyword>
<dbReference type="EMBL" id="CM055738">
    <property type="protein sequence ID" value="KAJ8004459.1"/>
    <property type="molecule type" value="Genomic_DNA"/>
</dbReference>
<accession>A0ACC2GLA3</accession>